<feature type="compositionally biased region" description="Basic and acidic residues" evidence="1">
    <location>
        <begin position="190"/>
        <end position="201"/>
    </location>
</feature>
<dbReference type="EMBL" id="SJPV01000010">
    <property type="protein sequence ID" value="TWU33242.1"/>
    <property type="molecule type" value="Genomic_DNA"/>
</dbReference>
<accession>A0A5C6D8H4</accession>
<name>A0A5C6D8H4_9BACT</name>
<comment type="caution">
    <text evidence="2">The sequence shown here is derived from an EMBL/GenBank/DDBJ whole genome shotgun (WGS) entry which is preliminary data.</text>
</comment>
<dbReference type="Proteomes" id="UP000319143">
    <property type="component" value="Unassembled WGS sequence"/>
</dbReference>
<evidence type="ECO:0000256" key="1">
    <source>
        <dbReference type="SAM" id="MobiDB-lite"/>
    </source>
</evidence>
<reference evidence="2 3" key="1">
    <citation type="submission" date="2019-02" db="EMBL/GenBank/DDBJ databases">
        <title>Deep-cultivation of Planctomycetes and their phenomic and genomic characterization uncovers novel biology.</title>
        <authorList>
            <person name="Wiegand S."/>
            <person name="Jogler M."/>
            <person name="Boedeker C."/>
            <person name="Pinto D."/>
            <person name="Vollmers J."/>
            <person name="Rivas-Marin E."/>
            <person name="Kohn T."/>
            <person name="Peeters S.H."/>
            <person name="Heuer A."/>
            <person name="Rast P."/>
            <person name="Oberbeckmann S."/>
            <person name="Bunk B."/>
            <person name="Jeske O."/>
            <person name="Meyerdierks A."/>
            <person name="Storesund J.E."/>
            <person name="Kallscheuer N."/>
            <person name="Luecker S."/>
            <person name="Lage O.M."/>
            <person name="Pohl T."/>
            <person name="Merkel B.J."/>
            <person name="Hornburger P."/>
            <person name="Mueller R.-W."/>
            <person name="Bruemmer F."/>
            <person name="Labrenz M."/>
            <person name="Spormann A.M."/>
            <person name="Op Den Camp H."/>
            <person name="Overmann J."/>
            <person name="Amann R."/>
            <person name="Jetten M.S.M."/>
            <person name="Mascher T."/>
            <person name="Medema M.H."/>
            <person name="Devos D.P."/>
            <person name="Kaster A.-K."/>
            <person name="Ovreas L."/>
            <person name="Rohde M."/>
            <person name="Galperin M.Y."/>
            <person name="Jogler C."/>
        </authorList>
    </citation>
    <scope>NUCLEOTIDE SEQUENCE [LARGE SCALE GENOMIC DNA]</scope>
    <source>
        <strain evidence="2 3">Poly41</strain>
    </source>
</reference>
<dbReference type="AlphaFoldDB" id="A0A5C6D8H4"/>
<evidence type="ECO:0000313" key="3">
    <source>
        <dbReference type="Proteomes" id="UP000319143"/>
    </source>
</evidence>
<protein>
    <submittedName>
        <fullName evidence="2">Uncharacterized protein</fullName>
    </submittedName>
</protein>
<sequence length="208" mass="23099">MGGQYHCWRHHEDETIGLTHPFHHDLRARGFGLAQHAGSGYGHDFRGWEFYTQTKIAYGTVIIGDQEYPHPVPTSMVWRPDKVICTYEVAGIKIHEEKFIAANDVACSIIVSGSPITLRFDGHSLVIPKLSIDCTAKVRFDQSNNAVQIAEGGTVVTHPVENETCTGRLIYDGMSTVLSSSAQITSYTARTDDEGRREEHPAFQQGLL</sequence>
<keyword evidence="3" id="KW-1185">Reference proteome</keyword>
<gene>
    <name evidence="2" type="ORF">Poly41_49940</name>
</gene>
<organism evidence="2 3">
    <name type="scientific">Novipirellula artificiosorum</name>
    <dbReference type="NCBI Taxonomy" id="2528016"/>
    <lineage>
        <taxon>Bacteria</taxon>
        <taxon>Pseudomonadati</taxon>
        <taxon>Planctomycetota</taxon>
        <taxon>Planctomycetia</taxon>
        <taxon>Pirellulales</taxon>
        <taxon>Pirellulaceae</taxon>
        <taxon>Novipirellula</taxon>
    </lineage>
</organism>
<proteinExistence type="predicted"/>
<feature type="region of interest" description="Disordered" evidence="1">
    <location>
        <begin position="188"/>
        <end position="208"/>
    </location>
</feature>
<evidence type="ECO:0000313" key="2">
    <source>
        <dbReference type="EMBL" id="TWU33242.1"/>
    </source>
</evidence>